<dbReference type="InterPro" id="IPR000182">
    <property type="entry name" value="GNAT_dom"/>
</dbReference>
<dbReference type="Proteomes" id="UP000812966">
    <property type="component" value="Unassembled WGS sequence"/>
</dbReference>
<dbReference type="OrthoDB" id="41532at2759"/>
<evidence type="ECO:0000313" key="4">
    <source>
        <dbReference type="EMBL" id="KAG7531232.1"/>
    </source>
</evidence>
<dbReference type="CDD" id="cd04301">
    <property type="entry name" value="NAT_SF"/>
    <property type="match status" value="1"/>
</dbReference>
<evidence type="ECO:0000259" key="3">
    <source>
        <dbReference type="PROSITE" id="PS51186"/>
    </source>
</evidence>
<dbReference type="Pfam" id="PF00583">
    <property type="entry name" value="Acetyltransf_1"/>
    <property type="match status" value="1"/>
</dbReference>
<organism evidence="4 5">
    <name type="scientific">Filobasidium floriforme</name>
    <dbReference type="NCBI Taxonomy" id="5210"/>
    <lineage>
        <taxon>Eukaryota</taxon>
        <taxon>Fungi</taxon>
        <taxon>Dikarya</taxon>
        <taxon>Basidiomycota</taxon>
        <taxon>Agaricomycotina</taxon>
        <taxon>Tremellomycetes</taxon>
        <taxon>Filobasidiales</taxon>
        <taxon>Filobasidiaceae</taxon>
        <taxon>Filobasidium</taxon>
    </lineage>
</organism>
<dbReference type="AlphaFoldDB" id="A0A8K0JJB4"/>
<sequence>MSLPPACTISRVDELDTALRNYIYEVHRALFGSLCPPEQTLKGIDNVVQAISDRHACFLVCRLDDMIVGMVGYLEYKRRFRKPDNTLRNDLAYPGETVVEVMRLFVDPQLRSRGVATIMVQELVRRARSAHVDVMYLHTHDFLIGAQQFWEKNGWRVVAKDDDEPWNSVHMEMRLATGEGGVSWLVE</sequence>
<dbReference type="EMBL" id="JABELV010000097">
    <property type="protein sequence ID" value="KAG7531232.1"/>
    <property type="molecule type" value="Genomic_DNA"/>
</dbReference>
<keyword evidence="1" id="KW-0808">Transferase</keyword>
<name>A0A8K0JJB4_9TREE</name>
<evidence type="ECO:0000313" key="5">
    <source>
        <dbReference type="Proteomes" id="UP000812966"/>
    </source>
</evidence>
<keyword evidence="5" id="KW-1185">Reference proteome</keyword>
<dbReference type="SUPFAM" id="SSF55729">
    <property type="entry name" value="Acyl-CoA N-acyltransferases (Nat)"/>
    <property type="match status" value="1"/>
</dbReference>
<accession>A0A8K0JJB4</accession>
<keyword evidence="2" id="KW-0012">Acyltransferase</keyword>
<dbReference type="PANTHER" id="PTHR43877">
    <property type="entry name" value="AMINOALKYLPHOSPHONATE N-ACETYLTRANSFERASE-RELATED-RELATED"/>
    <property type="match status" value="1"/>
</dbReference>
<feature type="domain" description="N-acetyltransferase" evidence="3">
    <location>
        <begin position="10"/>
        <end position="176"/>
    </location>
</feature>
<dbReference type="PROSITE" id="PS51186">
    <property type="entry name" value="GNAT"/>
    <property type="match status" value="1"/>
</dbReference>
<gene>
    <name evidence="4" type="ORF">FFLO_04536</name>
</gene>
<evidence type="ECO:0000256" key="1">
    <source>
        <dbReference type="ARBA" id="ARBA00022679"/>
    </source>
</evidence>
<evidence type="ECO:0000256" key="2">
    <source>
        <dbReference type="ARBA" id="ARBA00023315"/>
    </source>
</evidence>
<dbReference type="InterPro" id="IPR050832">
    <property type="entry name" value="Bact_Acetyltransf"/>
</dbReference>
<reference evidence="4" key="1">
    <citation type="submission" date="2020-04" db="EMBL/GenBank/DDBJ databases">
        <title>Analysis of mating type loci in Filobasidium floriforme.</title>
        <authorList>
            <person name="Nowrousian M."/>
        </authorList>
    </citation>
    <scope>NUCLEOTIDE SEQUENCE</scope>
    <source>
        <strain evidence="4">CBS 6242</strain>
    </source>
</reference>
<dbReference type="Gene3D" id="3.40.630.30">
    <property type="match status" value="1"/>
</dbReference>
<proteinExistence type="predicted"/>
<dbReference type="InterPro" id="IPR016181">
    <property type="entry name" value="Acyl_CoA_acyltransferase"/>
</dbReference>
<protein>
    <recommendedName>
        <fullName evidence="3">N-acetyltransferase domain-containing protein</fullName>
    </recommendedName>
</protein>
<dbReference type="PANTHER" id="PTHR43877:SF2">
    <property type="entry name" value="AMINOALKYLPHOSPHONATE N-ACETYLTRANSFERASE-RELATED"/>
    <property type="match status" value="1"/>
</dbReference>
<dbReference type="GO" id="GO:0016747">
    <property type="term" value="F:acyltransferase activity, transferring groups other than amino-acyl groups"/>
    <property type="evidence" value="ECO:0007669"/>
    <property type="project" value="InterPro"/>
</dbReference>
<comment type="caution">
    <text evidence="4">The sequence shown here is derived from an EMBL/GenBank/DDBJ whole genome shotgun (WGS) entry which is preliminary data.</text>
</comment>